<comment type="caution">
    <text evidence="4">The sequence shown here is derived from an EMBL/GenBank/DDBJ whole genome shotgun (WGS) entry which is preliminary data.</text>
</comment>
<keyword evidence="5" id="KW-1185">Reference proteome</keyword>
<feature type="transmembrane region" description="Helical" evidence="3">
    <location>
        <begin position="305"/>
        <end position="327"/>
    </location>
</feature>
<keyword evidence="3" id="KW-0812">Transmembrane</keyword>
<dbReference type="PANTHER" id="PTHR22550:SF5">
    <property type="entry name" value="LEUCINE ZIPPER PROTEIN 4"/>
    <property type="match status" value="1"/>
</dbReference>
<sequence length="507" mass="57232">MKSSKNTSKYNPQNNKNFSGNLSHDYNEFRKILNNCSDIVFREFKINKSLDALLIYIDEFVNVEQIDMNILRPLLSYNFNNLDNSSNNSNDLNGFIREHVVSIGDVNKIVSFQDAIDNILRGNAILMIDGLKEAISLDVKKYVKRNVTEPVMEPVVRGPRDGFTEDIKTNLLLVRKRLKTPSLKMEKLLVGRLSKTIIYVSYLDGIASDSLVKDIKDKLNNIDIDAILESGYIEELIEDNHFSVFSQFGYTERPDKLCSSLLEGHVGILIDNTPLALMAPQTLFETMQTSEDSYERYLPSIMIRFVRYIFLGLAFSLPSFYIALLTFHQGMIPKKLLFTIWASRENVPFPVLIEAIVMEIFFEGLREAGLRLPSGTGQTVSVVGALVIGDAAVKAGIVSSSMVIIVSITGIASFIIPRYNLSLSVRVLRFFMMVLAGTFGLYGMFIGFLTILIHMAKLSSFGTPYLSPLAPLDLSSLKDVVVRVPWPFMNKRPEYINKKNIRRKNNP</sequence>
<name>A0A937FI41_9CLOT</name>
<keyword evidence="3" id="KW-1133">Transmembrane helix</keyword>
<dbReference type="EMBL" id="JAESWA010000028">
    <property type="protein sequence ID" value="MBL4933844.1"/>
    <property type="molecule type" value="Genomic_DNA"/>
</dbReference>
<feature type="transmembrane region" description="Helical" evidence="3">
    <location>
        <begin position="395"/>
        <end position="416"/>
    </location>
</feature>
<protein>
    <submittedName>
        <fullName evidence="4">Spore germination protein</fullName>
    </submittedName>
</protein>
<evidence type="ECO:0000256" key="2">
    <source>
        <dbReference type="ARBA" id="ARBA00023136"/>
    </source>
</evidence>
<keyword evidence="2 3" id="KW-0472">Membrane</keyword>
<organism evidence="4 5">
    <name type="scientific">Clostridium paridis</name>
    <dbReference type="NCBI Taxonomy" id="2803863"/>
    <lineage>
        <taxon>Bacteria</taxon>
        <taxon>Bacillati</taxon>
        <taxon>Bacillota</taxon>
        <taxon>Clostridia</taxon>
        <taxon>Eubacteriales</taxon>
        <taxon>Clostridiaceae</taxon>
        <taxon>Clostridium</taxon>
    </lineage>
</organism>
<feature type="transmembrane region" description="Helical" evidence="3">
    <location>
        <begin position="428"/>
        <end position="453"/>
    </location>
</feature>
<evidence type="ECO:0000256" key="3">
    <source>
        <dbReference type="SAM" id="Phobius"/>
    </source>
</evidence>
<evidence type="ECO:0000313" key="5">
    <source>
        <dbReference type="Proteomes" id="UP000623681"/>
    </source>
</evidence>
<dbReference type="PIRSF" id="PIRSF005690">
    <property type="entry name" value="GerBA"/>
    <property type="match status" value="1"/>
</dbReference>
<comment type="similarity">
    <text evidence="1">Belongs to the GerABKA family.</text>
</comment>
<dbReference type="RefSeq" id="WP_202769307.1">
    <property type="nucleotide sequence ID" value="NZ_JAESWA010000028.1"/>
</dbReference>
<evidence type="ECO:0000313" key="4">
    <source>
        <dbReference type="EMBL" id="MBL4933844.1"/>
    </source>
</evidence>
<gene>
    <name evidence="4" type="ORF">JK634_18835</name>
</gene>
<dbReference type="Pfam" id="PF03323">
    <property type="entry name" value="GerA"/>
    <property type="match status" value="1"/>
</dbReference>
<dbReference type="GO" id="GO:0016020">
    <property type="term" value="C:membrane"/>
    <property type="evidence" value="ECO:0007669"/>
    <property type="project" value="InterPro"/>
</dbReference>
<proteinExistence type="inferred from homology"/>
<dbReference type="InterPro" id="IPR004995">
    <property type="entry name" value="Spore_Ger"/>
</dbReference>
<dbReference type="PANTHER" id="PTHR22550">
    <property type="entry name" value="SPORE GERMINATION PROTEIN"/>
    <property type="match status" value="1"/>
</dbReference>
<accession>A0A937FI41</accession>
<evidence type="ECO:0000256" key="1">
    <source>
        <dbReference type="ARBA" id="ARBA00005278"/>
    </source>
</evidence>
<reference evidence="4" key="1">
    <citation type="submission" date="2021-01" db="EMBL/GenBank/DDBJ databases">
        <title>Genome public.</title>
        <authorList>
            <person name="Liu C."/>
            <person name="Sun Q."/>
        </authorList>
    </citation>
    <scope>NUCLEOTIDE SEQUENCE</scope>
    <source>
        <strain evidence="4">YIM B02565</strain>
    </source>
</reference>
<dbReference type="InterPro" id="IPR050768">
    <property type="entry name" value="UPF0353/GerABKA_families"/>
</dbReference>
<dbReference type="Proteomes" id="UP000623681">
    <property type="component" value="Unassembled WGS sequence"/>
</dbReference>
<dbReference type="AlphaFoldDB" id="A0A937FI41"/>
<dbReference type="GO" id="GO:0009847">
    <property type="term" value="P:spore germination"/>
    <property type="evidence" value="ECO:0007669"/>
    <property type="project" value="InterPro"/>
</dbReference>